<feature type="transmembrane region" description="Helical" evidence="1">
    <location>
        <begin position="59"/>
        <end position="82"/>
    </location>
</feature>
<evidence type="ECO:0000256" key="1">
    <source>
        <dbReference type="SAM" id="Phobius"/>
    </source>
</evidence>
<dbReference type="EMBL" id="JBBNAE010000005">
    <property type="protein sequence ID" value="KAK9123118.1"/>
    <property type="molecule type" value="Genomic_DNA"/>
</dbReference>
<accession>A0AAP0IWM4</accession>
<organism evidence="2 3">
    <name type="scientific">Stephania japonica</name>
    <dbReference type="NCBI Taxonomy" id="461633"/>
    <lineage>
        <taxon>Eukaryota</taxon>
        <taxon>Viridiplantae</taxon>
        <taxon>Streptophyta</taxon>
        <taxon>Embryophyta</taxon>
        <taxon>Tracheophyta</taxon>
        <taxon>Spermatophyta</taxon>
        <taxon>Magnoliopsida</taxon>
        <taxon>Ranunculales</taxon>
        <taxon>Menispermaceae</taxon>
        <taxon>Menispermoideae</taxon>
        <taxon>Cissampelideae</taxon>
        <taxon>Stephania</taxon>
    </lineage>
</organism>
<sequence length="86" mass="9438">MSTHLQAANGFHVEQILVMKSVSCVRLKASNGELEVLKLLRCMDFMAAFLMVQLRMRRLLVDLACGIVVINFGGFGGFGAFMRGGD</sequence>
<dbReference type="Proteomes" id="UP001417504">
    <property type="component" value="Unassembled WGS sequence"/>
</dbReference>
<keyword evidence="1" id="KW-1133">Transmembrane helix</keyword>
<name>A0AAP0IWM4_9MAGN</name>
<evidence type="ECO:0000313" key="3">
    <source>
        <dbReference type="Proteomes" id="UP001417504"/>
    </source>
</evidence>
<gene>
    <name evidence="2" type="ORF">Sjap_012720</name>
</gene>
<keyword evidence="1" id="KW-0472">Membrane</keyword>
<comment type="caution">
    <text evidence="2">The sequence shown here is derived from an EMBL/GenBank/DDBJ whole genome shotgun (WGS) entry which is preliminary data.</text>
</comment>
<keyword evidence="3" id="KW-1185">Reference proteome</keyword>
<keyword evidence="1" id="KW-0812">Transmembrane</keyword>
<dbReference type="AlphaFoldDB" id="A0AAP0IWM4"/>
<reference evidence="2 3" key="1">
    <citation type="submission" date="2024-01" db="EMBL/GenBank/DDBJ databases">
        <title>Genome assemblies of Stephania.</title>
        <authorList>
            <person name="Yang L."/>
        </authorList>
    </citation>
    <scope>NUCLEOTIDE SEQUENCE [LARGE SCALE GENOMIC DNA]</scope>
    <source>
        <strain evidence="2">QJT</strain>
        <tissue evidence="2">Leaf</tissue>
    </source>
</reference>
<evidence type="ECO:0000313" key="2">
    <source>
        <dbReference type="EMBL" id="KAK9123118.1"/>
    </source>
</evidence>
<protein>
    <submittedName>
        <fullName evidence="2">Uncharacterized protein</fullName>
    </submittedName>
</protein>
<proteinExistence type="predicted"/>